<dbReference type="AlphaFoldDB" id="J0WVZ9"/>
<evidence type="ECO:0000256" key="4">
    <source>
        <dbReference type="ARBA" id="ARBA00022729"/>
    </source>
</evidence>
<organism evidence="19 20">
    <name type="scientific">Auricularia subglabra (strain TFB-10046 / SS5)</name>
    <name type="common">White-rot fungus</name>
    <name type="synonym">Auricularia delicata (strain TFB10046)</name>
    <dbReference type="NCBI Taxonomy" id="717982"/>
    <lineage>
        <taxon>Eukaryota</taxon>
        <taxon>Fungi</taxon>
        <taxon>Dikarya</taxon>
        <taxon>Basidiomycota</taxon>
        <taxon>Agaricomycotina</taxon>
        <taxon>Agaricomycetes</taxon>
        <taxon>Auriculariales</taxon>
        <taxon>Auriculariaceae</taxon>
        <taxon>Auricularia</taxon>
    </lineage>
</organism>
<evidence type="ECO:0000256" key="7">
    <source>
        <dbReference type="ARBA" id="ARBA00023277"/>
    </source>
</evidence>
<dbReference type="eggNOG" id="ENOG502RBRB">
    <property type="taxonomic scope" value="Eukaryota"/>
</dbReference>
<feature type="chain" id="PRO_5003740791" description="glucan endo-1,6-beta-glucosidase" evidence="17">
    <location>
        <begin position="19"/>
        <end position="435"/>
    </location>
</feature>
<name>J0WVZ9_AURST</name>
<dbReference type="GO" id="GO:0009986">
    <property type="term" value="C:cell surface"/>
    <property type="evidence" value="ECO:0007669"/>
    <property type="project" value="TreeGrafter"/>
</dbReference>
<dbReference type="OMA" id="WHPHERE"/>
<evidence type="ECO:0000256" key="3">
    <source>
        <dbReference type="ARBA" id="ARBA00022525"/>
    </source>
</evidence>
<evidence type="ECO:0000256" key="14">
    <source>
        <dbReference type="ARBA" id="ARBA00042025"/>
    </source>
</evidence>
<evidence type="ECO:0000256" key="11">
    <source>
        <dbReference type="ARBA" id="ARBA00037628"/>
    </source>
</evidence>
<evidence type="ECO:0000256" key="8">
    <source>
        <dbReference type="ARBA" id="ARBA00023295"/>
    </source>
</evidence>
<keyword evidence="4 17" id="KW-0732">Signal</keyword>
<dbReference type="PANTHER" id="PTHR31297:SF39">
    <property type="entry name" value="GLUCAN ENDO-1,6-BETA-GLUCOSIDASE B"/>
    <property type="match status" value="1"/>
</dbReference>
<evidence type="ECO:0000256" key="13">
    <source>
        <dbReference type="ARBA" id="ARBA00041472"/>
    </source>
</evidence>
<dbReference type="PANTHER" id="PTHR31297">
    <property type="entry name" value="GLUCAN ENDO-1,6-BETA-GLUCOSIDASE B"/>
    <property type="match status" value="1"/>
</dbReference>
<dbReference type="InterPro" id="IPR001547">
    <property type="entry name" value="Glyco_hydro_5"/>
</dbReference>
<comment type="catalytic activity">
    <reaction evidence="10">
        <text>Random hydrolysis of (1-&gt;6)-linkages in (1-&gt;6)-beta-D-glucans.</text>
        <dbReference type="EC" id="3.2.1.75"/>
    </reaction>
</comment>
<dbReference type="EMBL" id="JH687812">
    <property type="protein sequence ID" value="EJD39588.1"/>
    <property type="molecule type" value="Genomic_DNA"/>
</dbReference>
<comment type="subcellular location">
    <subcellularLocation>
        <location evidence="1">Secreted</location>
    </subcellularLocation>
</comment>
<dbReference type="SUPFAM" id="SSF51445">
    <property type="entry name" value="(Trans)glycosidases"/>
    <property type="match status" value="1"/>
</dbReference>
<comment type="function">
    <text evidence="11">Beta-glucanases participate in the metabolism of beta-glucan, the main structural component of the cell wall. Acts on lutean, pustulan and 1,6-oligo-beta-D-glucosides.</text>
</comment>
<feature type="signal peptide" evidence="17">
    <location>
        <begin position="1"/>
        <end position="18"/>
    </location>
</feature>
<evidence type="ECO:0000256" key="17">
    <source>
        <dbReference type="SAM" id="SignalP"/>
    </source>
</evidence>
<evidence type="ECO:0000259" key="18">
    <source>
        <dbReference type="Pfam" id="PF00150"/>
    </source>
</evidence>
<accession>J0WVZ9</accession>
<evidence type="ECO:0000313" key="19">
    <source>
        <dbReference type="EMBL" id="EJD39588.1"/>
    </source>
</evidence>
<evidence type="ECO:0000256" key="12">
    <source>
        <dbReference type="ARBA" id="ARBA00038935"/>
    </source>
</evidence>
<dbReference type="GO" id="GO:0004338">
    <property type="term" value="F:glucan exo-1,3-beta-glucosidase activity"/>
    <property type="evidence" value="ECO:0007669"/>
    <property type="project" value="TreeGrafter"/>
</dbReference>
<evidence type="ECO:0000256" key="5">
    <source>
        <dbReference type="ARBA" id="ARBA00022801"/>
    </source>
</evidence>
<evidence type="ECO:0000256" key="2">
    <source>
        <dbReference type="ARBA" id="ARBA00005641"/>
    </source>
</evidence>
<comment type="similarity">
    <text evidence="2 16">Belongs to the glycosyl hydrolase 5 (cellulase A) family.</text>
</comment>
<evidence type="ECO:0000256" key="6">
    <source>
        <dbReference type="ARBA" id="ARBA00023180"/>
    </source>
</evidence>
<dbReference type="OrthoDB" id="1887033at2759"/>
<keyword evidence="7" id="KW-0119">Carbohydrate metabolism</keyword>
<evidence type="ECO:0000256" key="1">
    <source>
        <dbReference type="ARBA" id="ARBA00004613"/>
    </source>
</evidence>
<evidence type="ECO:0000256" key="9">
    <source>
        <dbReference type="ARBA" id="ARBA00023326"/>
    </source>
</evidence>
<protein>
    <recommendedName>
        <fullName evidence="12">glucan endo-1,6-beta-glucosidase</fullName>
        <ecNumber evidence="12">3.2.1.75</ecNumber>
    </recommendedName>
    <alternativeName>
        <fullName evidence="14">Beta-1,6-glucanase B</fullName>
    </alternativeName>
    <alternativeName>
        <fullName evidence="13">Endo-1,6-beta-D-glucanase B</fullName>
    </alternativeName>
    <alternativeName>
        <fullName evidence="15">Endo-1,6-beta-glucanase B</fullName>
    </alternativeName>
</protein>
<evidence type="ECO:0000256" key="16">
    <source>
        <dbReference type="RuleBase" id="RU361153"/>
    </source>
</evidence>
<sequence length="435" mass="47753">MLVSSLLAAVALSRTALAAPTVAPARLGGLSRLRNSTLAGRAVFPGNGIHGVNVGAWFVFEPYMAVDEWHNMGGDWLCGDCTQCVNDEFALTQKLGQDKANRVFAQHWDSFITQDDVDLMVQYGINSVRIPIGFWIIEDQVRDDEWYPRGGLDHLRRGCKRFKDAGISVLLDLHAAPGAQTASNPFAGRCLAQPQFWQQDNFDRMNNAAAKLTEYIHAEPDNFGSVWGLQALNEPPTDGNETPMYYQFMQQFVTAVRGKESSMNVPEDQQISTVYMDVSWQWQNNAGNPAYTSGGGNAYDSHVYYSFGAPCGSNGCVEENLGSHVSFACQGAGGRIASDAAQYNTPSFMGEWWLMPLGSTCGAFDQACIRAFGDAQKRGYAPEGAQGGAGWYFWSWKMTNSDDDGSNHLRSYKDAVQQGYLPDQAGAYFNDNVCS</sequence>
<keyword evidence="20" id="KW-1185">Reference proteome</keyword>
<dbReference type="KEGG" id="adl:AURDEDRAFT_116113"/>
<feature type="domain" description="Glycoside hydrolase family 5" evidence="18">
    <location>
        <begin position="105"/>
        <end position="396"/>
    </location>
</feature>
<proteinExistence type="inferred from homology"/>
<evidence type="ECO:0000256" key="15">
    <source>
        <dbReference type="ARBA" id="ARBA00043257"/>
    </source>
</evidence>
<dbReference type="EC" id="3.2.1.75" evidence="12"/>
<dbReference type="Pfam" id="PF00150">
    <property type="entry name" value="Cellulase"/>
    <property type="match status" value="1"/>
</dbReference>
<evidence type="ECO:0000313" key="20">
    <source>
        <dbReference type="Proteomes" id="UP000006514"/>
    </source>
</evidence>
<dbReference type="GO" id="GO:0009251">
    <property type="term" value="P:glucan catabolic process"/>
    <property type="evidence" value="ECO:0007669"/>
    <property type="project" value="TreeGrafter"/>
</dbReference>
<dbReference type="GO" id="GO:0005576">
    <property type="term" value="C:extracellular region"/>
    <property type="evidence" value="ECO:0007669"/>
    <property type="project" value="UniProtKB-SubCell"/>
</dbReference>
<keyword evidence="5 16" id="KW-0378">Hydrolase</keyword>
<dbReference type="InParanoid" id="J0WVZ9"/>
<reference evidence="20" key="1">
    <citation type="journal article" date="2012" name="Science">
        <title>The Paleozoic origin of enzymatic lignin decomposition reconstructed from 31 fungal genomes.</title>
        <authorList>
            <person name="Floudas D."/>
            <person name="Binder M."/>
            <person name="Riley R."/>
            <person name="Barry K."/>
            <person name="Blanchette R.A."/>
            <person name="Henrissat B."/>
            <person name="Martinez A.T."/>
            <person name="Otillar R."/>
            <person name="Spatafora J.W."/>
            <person name="Yadav J.S."/>
            <person name="Aerts A."/>
            <person name="Benoit I."/>
            <person name="Boyd A."/>
            <person name="Carlson A."/>
            <person name="Copeland A."/>
            <person name="Coutinho P.M."/>
            <person name="de Vries R.P."/>
            <person name="Ferreira P."/>
            <person name="Findley K."/>
            <person name="Foster B."/>
            <person name="Gaskell J."/>
            <person name="Glotzer D."/>
            <person name="Gorecki P."/>
            <person name="Heitman J."/>
            <person name="Hesse C."/>
            <person name="Hori C."/>
            <person name="Igarashi K."/>
            <person name="Jurgens J.A."/>
            <person name="Kallen N."/>
            <person name="Kersten P."/>
            <person name="Kohler A."/>
            <person name="Kuees U."/>
            <person name="Kumar T.K.A."/>
            <person name="Kuo A."/>
            <person name="LaButti K."/>
            <person name="Larrondo L.F."/>
            <person name="Lindquist E."/>
            <person name="Ling A."/>
            <person name="Lombard V."/>
            <person name="Lucas S."/>
            <person name="Lundell T."/>
            <person name="Martin R."/>
            <person name="McLaughlin D.J."/>
            <person name="Morgenstern I."/>
            <person name="Morin E."/>
            <person name="Murat C."/>
            <person name="Nagy L.G."/>
            <person name="Nolan M."/>
            <person name="Ohm R.A."/>
            <person name="Patyshakuliyeva A."/>
            <person name="Rokas A."/>
            <person name="Ruiz-Duenas F.J."/>
            <person name="Sabat G."/>
            <person name="Salamov A."/>
            <person name="Samejima M."/>
            <person name="Schmutz J."/>
            <person name="Slot J.C."/>
            <person name="St John F."/>
            <person name="Stenlid J."/>
            <person name="Sun H."/>
            <person name="Sun S."/>
            <person name="Syed K."/>
            <person name="Tsang A."/>
            <person name="Wiebenga A."/>
            <person name="Young D."/>
            <person name="Pisabarro A."/>
            <person name="Eastwood D.C."/>
            <person name="Martin F."/>
            <person name="Cullen D."/>
            <person name="Grigoriev I.V."/>
            <person name="Hibbett D.S."/>
        </authorList>
    </citation>
    <scope>NUCLEOTIDE SEQUENCE [LARGE SCALE GENOMIC DNA]</scope>
    <source>
        <strain evidence="20">TFB10046</strain>
    </source>
</reference>
<keyword evidence="3" id="KW-0964">Secreted</keyword>
<dbReference type="Gene3D" id="3.20.20.80">
    <property type="entry name" value="Glycosidases"/>
    <property type="match status" value="1"/>
</dbReference>
<keyword evidence="8 16" id="KW-0326">Glycosidase</keyword>
<dbReference type="InterPro" id="IPR050386">
    <property type="entry name" value="Glycosyl_hydrolase_5"/>
</dbReference>
<evidence type="ECO:0000256" key="10">
    <source>
        <dbReference type="ARBA" id="ARBA00036633"/>
    </source>
</evidence>
<gene>
    <name evidence="19" type="ORF">AURDEDRAFT_116113</name>
</gene>
<dbReference type="GO" id="GO:0046557">
    <property type="term" value="F:glucan endo-1,6-beta-glucosidase activity"/>
    <property type="evidence" value="ECO:0007669"/>
    <property type="project" value="UniProtKB-EC"/>
</dbReference>
<dbReference type="InterPro" id="IPR017853">
    <property type="entry name" value="GH"/>
</dbReference>
<keyword evidence="9" id="KW-0624">Polysaccharide degradation</keyword>
<keyword evidence="6" id="KW-0325">Glycoprotein</keyword>
<dbReference type="Proteomes" id="UP000006514">
    <property type="component" value="Unassembled WGS sequence"/>
</dbReference>